<accession>A0ACD3A2P9</accession>
<name>A0ACD3A2P9_9AGAR</name>
<dbReference type="EMBL" id="ML209070">
    <property type="protein sequence ID" value="TFK59137.1"/>
    <property type="molecule type" value="Genomic_DNA"/>
</dbReference>
<sequence>MFWLTDWSWRSCGGWLRLKRFAITYLTTDFELSSGCCGPVLVDHADNELINLSLAEHEVLGEPRTCTTGFDEPNSRQGTTSRTGIETRLATTELVPIHKKIAPPSPILHGIIPTVVGREMIRDVEVGLFETLSALELESSVAERLEFLDGQQISTGEVADFRTTWYWKRKAIDSPWPSPTCASDDISRNEVNQQDLLSKKDSDLLDATRNMTRIDIVPTDEEGPKLRLNAHKYGQPACYAPNCGLMGFFSELSSANFTFPAFLTFIPMPAQSHPSSGRGWRLNLMHGWTDTREIKFSMFITAVLLFVLGQERELQTEWETASSSCDWGASVTCEGCREIGFVLDMLYDVDLVERMQELRMLNASRGTGSSALWVNRKRETQSKRESIEHPDSARLNRCVQGLLRARIRFVGSPGSNEVVAGVLCKKRISVKGYRLVLCLCRVELTPKALRAAFGLVKDEDDPKPPKELFMCSTSVVFIPEDSHRTYLQGVQLFYSWKHIRTNAAATDCLNGPLSRSLQKSFDFPVEDLTWPGHLVSKVVVLTKSETTTNKEYPIVAALGHDVPTSALT</sequence>
<organism evidence="1 2">
    <name type="scientific">Pluteus cervinus</name>
    <dbReference type="NCBI Taxonomy" id="181527"/>
    <lineage>
        <taxon>Eukaryota</taxon>
        <taxon>Fungi</taxon>
        <taxon>Dikarya</taxon>
        <taxon>Basidiomycota</taxon>
        <taxon>Agaricomycotina</taxon>
        <taxon>Agaricomycetes</taxon>
        <taxon>Agaricomycetidae</taxon>
        <taxon>Agaricales</taxon>
        <taxon>Pluteineae</taxon>
        <taxon>Pluteaceae</taxon>
        <taxon>Pluteus</taxon>
    </lineage>
</organism>
<dbReference type="Proteomes" id="UP000308600">
    <property type="component" value="Unassembled WGS sequence"/>
</dbReference>
<evidence type="ECO:0000313" key="2">
    <source>
        <dbReference type="Proteomes" id="UP000308600"/>
    </source>
</evidence>
<protein>
    <submittedName>
        <fullName evidence="1">Uncharacterized protein</fullName>
    </submittedName>
</protein>
<keyword evidence="2" id="KW-1185">Reference proteome</keyword>
<reference evidence="1 2" key="1">
    <citation type="journal article" date="2019" name="Nat. Ecol. Evol.">
        <title>Megaphylogeny resolves global patterns of mushroom evolution.</title>
        <authorList>
            <person name="Varga T."/>
            <person name="Krizsan K."/>
            <person name="Foldi C."/>
            <person name="Dima B."/>
            <person name="Sanchez-Garcia M."/>
            <person name="Sanchez-Ramirez S."/>
            <person name="Szollosi G.J."/>
            <person name="Szarkandi J.G."/>
            <person name="Papp V."/>
            <person name="Albert L."/>
            <person name="Andreopoulos W."/>
            <person name="Angelini C."/>
            <person name="Antonin V."/>
            <person name="Barry K.W."/>
            <person name="Bougher N.L."/>
            <person name="Buchanan P."/>
            <person name="Buyck B."/>
            <person name="Bense V."/>
            <person name="Catcheside P."/>
            <person name="Chovatia M."/>
            <person name="Cooper J."/>
            <person name="Damon W."/>
            <person name="Desjardin D."/>
            <person name="Finy P."/>
            <person name="Geml J."/>
            <person name="Haridas S."/>
            <person name="Hughes K."/>
            <person name="Justo A."/>
            <person name="Karasinski D."/>
            <person name="Kautmanova I."/>
            <person name="Kiss B."/>
            <person name="Kocsube S."/>
            <person name="Kotiranta H."/>
            <person name="LaButti K.M."/>
            <person name="Lechner B.E."/>
            <person name="Liimatainen K."/>
            <person name="Lipzen A."/>
            <person name="Lukacs Z."/>
            <person name="Mihaltcheva S."/>
            <person name="Morgado L.N."/>
            <person name="Niskanen T."/>
            <person name="Noordeloos M.E."/>
            <person name="Ohm R.A."/>
            <person name="Ortiz-Santana B."/>
            <person name="Ovrebo C."/>
            <person name="Racz N."/>
            <person name="Riley R."/>
            <person name="Savchenko A."/>
            <person name="Shiryaev A."/>
            <person name="Soop K."/>
            <person name="Spirin V."/>
            <person name="Szebenyi C."/>
            <person name="Tomsovsky M."/>
            <person name="Tulloss R.E."/>
            <person name="Uehling J."/>
            <person name="Grigoriev I.V."/>
            <person name="Vagvolgyi C."/>
            <person name="Papp T."/>
            <person name="Martin F.M."/>
            <person name="Miettinen O."/>
            <person name="Hibbett D.S."/>
            <person name="Nagy L.G."/>
        </authorList>
    </citation>
    <scope>NUCLEOTIDE SEQUENCE [LARGE SCALE GENOMIC DNA]</scope>
    <source>
        <strain evidence="1 2">NL-1719</strain>
    </source>
</reference>
<gene>
    <name evidence="1" type="ORF">BDN72DRAFT_947437</name>
</gene>
<evidence type="ECO:0000313" key="1">
    <source>
        <dbReference type="EMBL" id="TFK59137.1"/>
    </source>
</evidence>
<proteinExistence type="predicted"/>